<protein>
    <submittedName>
        <fullName evidence="1">SusD/RagB family nutrient-binding outer membrane lipoprotein</fullName>
    </submittedName>
</protein>
<keyword evidence="1" id="KW-0449">Lipoprotein</keyword>
<dbReference type="Gene3D" id="1.25.40.390">
    <property type="match status" value="1"/>
</dbReference>
<dbReference type="Proteomes" id="UP001172083">
    <property type="component" value="Unassembled WGS sequence"/>
</dbReference>
<dbReference type="PROSITE" id="PS51257">
    <property type="entry name" value="PROKAR_LIPOPROTEIN"/>
    <property type="match status" value="1"/>
</dbReference>
<dbReference type="InterPro" id="IPR011990">
    <property type="entry name" value="TPR-like_helical_dom_sf"/>
</dbReference>
<dbReference type="Pfam" id="PF12771">
    <property type="entry name" value="SusD-like_2"/>
    <property type="match status" value="1"/>
</dbReference>
<organism evidence="1 2">
    <name type="scientific">Agaribacillus aureus</name>
    <dbReference type="NCBI Taxonomy" id="3051825"/>
    <lineage>
        <taxon>Bacteria</taxon>
        <taxon>Pseudomonadati</taxon>
        <taxon>Bacteroidota</taxon>
        <taxon>Cytophagia</taxon>
        <taxon>Cytophagales</taxon>
        <taxon>Splendidivirgaceae</taxon>
        <taxon>Agaribacillus</taxon>
    </lineage>
</organism>
<evidence type="ECO:0000313" key="2">
    <source>
        <dbReference type="Proteomes" id="UP001172083"/>
    </source>
</evidence>
<proteinExistence type="predicted"/>
<comment type="caution">
    <text evidence="1">The sequence shown here is derived from an EMBL/GenBank/DDBJ whole genome shotgun (WGS) entry which is preliminary data.</text>
</comment>
<sequence>MKKLFTYGILAFSLTIVTSCEDDLAELNVNEIDPTAVNPAFLLNSAILGTSFPVSTLVYDIGIVQQIISPNSGVLTGANYNQDNRNSTQGLWQDYFRTVIRNTRDVIRRIDADEPDRNNLKQMARIIQAFAFMVLTDAYGDIPFSEAGMAFPDQILLPGYDDQQAIYAELIQEIEEATIALDQAGVVETSDILYEGNIDQWKKLGYSLLLRAGMRLTKVDPGTAAQVAQRAFQGGVMNANDDNMIIRHDANYNNNYGRLLNATEANNFYLTEPFIDFLKNTNDPRLSAIAVTYVGAASGPEQIPGPDGNGSNDPATQVGMPMGHDNNSIVGVAADLGLTSFYEFAQADRTRVVKQDAPMFLITASQTQLLLAEAAERGWITGSPADYYNAGVRAHMEQMSLYDAASTIPSATIDTYLNNNPFSAGTALEQINDQYWIASFLNGPEAFANFRRSGFPNLTPNPFPSQDISGDFIRRLTYPNSEISVNTENVNVAIARQGPDNLDTRIWWDQ</sequence>
<accession>A0ABT8L6D0</accession>
<reference evidence="1" key="1">
    <citation type="submission" date="2023-06" db="EMBL/GenBank/DDBJ databases">
        <title>Genomic of Agaribacillus aureum.</title>
        <authorList>
            <person name="Wang G."/>
        </authorList>
    </citation>
    <scope>NUCLEOTIDE SEQUENCE</scope>
    <source>
        <strain evidence="1">BMA12</strain>
    </source>
</reference>
<dbReference type="SUPFAM" id="SSF48452">
    <property type="entry name" value="TPR-like"/>
    <property type="match status" value="1"/>
</dbReference>
<name>A0ABT8L6D0_9BACT</name>
<evidence type="ECO:0000313" key="1">
    <source>
        <dbReference type="EMBL" id="MDN5213307.1"/>
    </source>
</evidence>
<gene>
    <name evidence="1" type="ORF">QQ020_14655</name>
</gene>
<dbReference type="InterPro" id="IPR041662">
    <property type="entry name" value="SusD-like_2"/>
</dbReference>
<dbReference type="EMBL" id="JAUJEB010000002">
    <property type="protein sequence ID" value="MDN5213307.1"/>
    <property type="molecule type" value="Genomic_DNA"/>
</dbReference>
<dbReference type="RefSeq" id="WP_346758646.1">
    <property type="nucleotide sequence ID" value="NZ_JAUJEB010000002.1"/>
</dbReference>
<keyword evidence="2" id="KW-1185">Reference proteome</keyword>